<feature type="compositionally biased region" description="Basic and acidic residues" evidence="1">
    <location>
        <begin position="66"/>
        <end position="82"/>
    </location>
</feature>
<evidence type="ECO:0000256" key="1">
    <source>
        <dbReference type="SAM" id="MobiDB-lite"/>
    </source>
</evidence>
<proteinExistence type="predicted"/>
<name>A0A2A2LEZ7_9BILA</name>
<accession>A0A2A2LEZ7</accession>
<evidence type="ECO:0000313" key="3">
    <source>
        <dbReference type="Proteomes" id="UP000218231"/>
    </source>
</evidence>
<feature type="compositionally biased region" description="Basic and acidic residues" evidence="1">
    <location>
        <begin position="11"/>
        <end position="52"/>
    </location>
</feature>
<reference evidence="2 3" key="1">
    <citation type="journal article" date="2017" name="Curr. Biol.">
        <title>Genome architecture and evolution of a unichromosomal asexual nematode.</title>
        <authorList>
            <person name="Fradin H."/>
            <person name="Zegar C."/>
            <person name="Gutwein M."/>
            <person name="Lucas J."/>
            <person name="Kovtun M."/>
            <person name="Corcoran D."/>
            <person name="Baugh L.R."/>
            <person name="Kiontke K."/>
            <person name="Gunsalus K."/>
            <person name="Fitch D.H."/>
            <person name="Piano F."/>
        </authorList>
    </citation>
    <scope>NUCLEOTIDE SEQUENCE [LARGE SCALE GENOMIC DNA]</scope>
    <source>
        <strain evidence="2">PF1309</strain>
    </source>
</reference>
<evidence type="ECO:0000313" key="2">
    <source>
        <dbReference type="EMBL" id="PAV84796.1"/>
    </source>
</evidence>
<dbReference type="Proteomes" id="UP000218231">
    <property type="component" value="Unassembled WGS sequence"/>
</dbReference>
<dbReference type="AlphaFoldDB" id="A0A2A2LEZ7"/>
<gene>
    <name evidence="2" type="ORF">WR25_05320</name>
</gene>
<organism evidence="2 3">
    <name type="scientific">Diploscapter pachys</name>
    <dbReference type="NCBI Taxonomy" id="2018661"/>
    <lineage>
        <taxon>Eukaryota</taxon>
        <taxon>Metazoa</taxon>
        <taxon>Ecdysozoa</taxon>
        <taxon>Nematoda</taxon>
        <taxon>Chromadorea</taxon>
        <taxon>Rhabditida</taxon>
        <taxon>Rhabditina</taxon>
        <taxon>Rhabditomorpha</taxon>
        <taxon>Rhabditoidea</taxon>
        <taxon>Rhabditidae</taxon>
        <taxon>Diploscapter</taxon>
    </lineage>
</organism>
<sequence length="145" mass="16274">MSEINSGSKRMGMELKGEREHERANVERSQADYTGKEGKRKIDGRGSSERPESGMNKPLADTTRIQNERGGKGDRKEEREMTRSYPPQLNGALRDWKARARASVQGPAALLRLFYRSPQLVHMLHAPFCLQLQSAKQSSTPAPLP</sequence>
<feature type="region of interest" description="Disordered" evidence="1">
    <location>
        <begin position="1"/>
        <end position="89"/>
    </location>
</feature>
<protein>
    <submittedName>
        <fullName evidence="2">Uncharacterized protein</fullName>
    </submittedName>
</protein>
<keyword evidence="3" id="KW-1185">Reference proteome</keyword>
<comment type="caution">
    <text evidence="2">The sequence shown here is derived from an EMBL/GenBank/DDBJ whole genome shotgun (WGS) entry which is preliminary data.</text>
</comment>
<dbReference type="EMBL" id="LIAE01006818">
    <property type="protein sequence ID" value="PAV84796.1"/>
    <property type="molecule type" value="Genomic_DNA"/>
</dbReference>